<dbReference type="Proteomes" id="UP000186132">
    <property type="component" value="Unassembled WGS sequence"/>
</dbReference>
<proteinExistence type="predicted"/>
<keyword evidence="1" id="KW-0472">Membrane</keyword>
<keyword evidence="4" id="KW-1185">Reference proteome</keyword>
<dbReference type="RefSeq" id="WP_073391808.1">
    <property type="nucleotide sequence ID" value="NZ_FQVU01000005.1"/>
</dbReference>
<dbReference type="STRING" id="1206085.SAMN05443575_3636"/>
<keyword evidence="1" id="KW-1133">Transmembrane helix</keyword>
<dbReference type="InterPro" id="IPR012495">
    <property type="entry name" value="TadE-like_dom"/>
</dbReference>
<evidence type="ECO:0000313" key="3">
    <source>
        <dbReference type="EMBL" id="SHH29282.1"/>
    </source>
</evidence>
<feature type="domain" description="TadE-like" evidence="2">
    <location>
        <begin position="12"/>
        <end position="54"/>
    </location>
</feature>
<name>A0A1M5RSG5_9ACTN</name>
<protein>
    <submittedName>
        <fullName evidence="3">TadE-like protein</fullName>
    </submittedName>
</protein>
<sequence length="135" mass="14327">MRTARFRGDDAGAAVVEFVMIAVLLLMLLFAVLQVAVYFYARNVASSSVADAARYAAAEGVAPRAGVGRAERLIHQGLDAADADAIDCSAALSRDVPSGLATVTVRCRGRVRLLFTPLGLPLSVDVTSRALREHR</sequence>
<gene>
    <name evidence="3" type="ORF">SAMN05443575_3636</name>
</gene>
<dbReference type="OrthoDB" id="5195699at2"/>
<evidence type="ECO:0000313" key="4">
    <source>
        <dbReference type="Proteomes" id="UP000186132"/>
    </source>
</evidence>
<evidence type="ECO:0000259" key="2">
    <source>
        <dbReference type="Pfam" id="PF07811"/>
    </source>
</evidence>
<accession>A0A1M5RSG5</accession>
<dbReference type="EMBL" id="FQVU01000005">
    <property type="protein sequence ID" value="SHH29282.1"/>
    <property type="molecule type" value="Genomic_DNA"/>
</dbReference>
<dbReference type="AlphaFoldDB" id="A0A1M5RSG5"/>
<reference evidence="3 4" key="1">
    <citation type="submission" date="2016-11" db="EMBL/GenBank/DDBJ databases">
        <authorList>
            <person name="Jaros S."/>
            <person name="Januszkiewicz K."/>
            <person name="Wedrychowicz H."/>
        </authorList>
    </citation>
    <scope>NUCLEOTIDE SEQUENCE [LARGE SCALE GENOMIC DNA]</scope>
    <source>
        <strain evidence="3 4">DSM 45627</strain>
    </source>
</reference>
<evidence type="ECO:0000256" key="1">
    <source>
        <dbReference type="SAM" id="Phobius"/>
    </source>
</evidence>
<feature type="transmembrane region" description="Helical" evidence="1">
    <location>
        <begin position="12"/>
        <end position="41"/>
    </location>
</feature>
<keyword evidence="1" id="KW-0812">Transmembrane</keyword>
<dbReference type="Pfam" id="PF07811">
    <property type="entry name" value="TadE"/>
    <property type="match status" value="1"/>
</dbReference>
<organism evidence="3 4">
    <name type="scientific">Jatrophihabitans endophyticus</name>
    <dbReference type="NCBI Taxonomy" id="1206085"/>
    <lineage>
        <taxon>Bacteria</taxon>
        <taxon>Bacillati</taxon>
        <taxon>Actinomycetota</taxon>
        <taxon>Actinomycetes</taxon>
        <taxon>Jatrophihabitantales</taxon>
        <taxon>Jatrophihabitantaceae</taxon>
        <taxon>Jatrophihabitans</taxon>
    </lineage>
</organism>